<feature type="domain" description="F-box" evidence="2">
    <location>
        <begin position="1"/>
        <end position="36"/>
    </location>
</feature>
<dbReference type="Pfam" id="PF00646">
    <property type="entry name" value="F-box"/>
    <property type="match status" value="1"/>
</dbReference>
<feature type="compositionally biased region" description="Acidic residues" evidence="1">
    <location>
        <begin position="439"/>
        <end position="450"/>
    </location>
</feature>
<dbReference type="EMBL" id="JAOPGA020001296">
    <property type="protein sequence ID" value="KAL0487031.1"/>
    <property type="molecule type" value="Genomic_DNA"/>
</dbReference>
<evidence type="ECO:0000313" key="4">
    <source>
        <dbReference type="Proteomes" id="UP001431209"/>
    </source>
</evidence>
<evidence type="ECO:0000256" key="1">
    <source>
        <dbReference type="SAM" id="MobiDB-lite"/>
    </source>
</evidence>
<organism evidence="3 4">
    <name type="scientific">Acrasis kona</name>
    <dbReference type="NCBI Taxonomy" id="1008807"/>
    <lineage>
        <taxon>Eukaryota</taxon>
        <taxon>Discoba</taxon>
        <taxon>Heterolobosea</taxon>
        <taxon>Tetramitia</taxon>
        <taxon>Eutetramitia</taxon>
        <taxon>Acrasidae</taxon>
        <taxon>Acrasis</taxon>
    </lineage>
</organism>
<keyword evidence="4" id="KW-1185">Reference proteome</keyword>
<feature type="region of interest" description="Disordered" evidence="1">
    <location>
        <begin position="436"/>
        <end position="481"/>
    </location>
</feature>
<accession>A0AAW2ZB23</accession>
<gene>
    <name evidence="3" type="ORF">AKO1_001334</name>
</gene>
<evidence type="ECO:0000259" key="2">
    <source>
        <dbReference type="PROSITE" id="PS50181"/>
    </source>
</evidence>
<dbReference type="CDD" id="cd09917">
    <property type="entry name" value="F-box_SF"/>
    <property type="match status" value="1"/>
</dbReference>
<dbReference type="SUPFAM" id="SSF52047">
    <property type="entry name" value="RNI-like"/>
    <property type="match status" value="1"/>
</dbReference>
<evidence type="ECO:0000313" key="3">
    <source>
        <dbReference type="EMBL" id="KAL0487031.1"/>
    </source>
</evidence>
<comment type="caution">
    <text evidence="3">The sequence shown here is derived from an EMBL/GenBank/DDBJ whole genome shotgun (WGS) entry which is preliminary data.</text>
</comment>
<dbReference type="InterPro" id="IPR036047">
    <property type="entry name" value="F-box-like_dom_sf"/>
</dbReference>
<dbReference type="PROSITE" id="PS50181">
    <property type="entry name" value="FBOX"/>
    <property type="match status" value="1"/>
</dbReference>
<dbReference type="InterPro" id="IPR001810">
    <property type="entry name" value="F-box_dom"/>
</dbReference>
<protein>
    <recommendedName>
        <fullName evidence="2">F-box domain-containing protein</fullName>
    </recommendedName>
</protein>
<proteinExistence type="predicted"/>
<dbReference type="InterPro" id="IPR032675">
    <property type="entry name" value="LRR_dom_sf"/>
</dbReference>
<feature type="compositionally biased region" description="Basic residues" evidence="1">
    <location>
        <begin position="466"/>
        <end position="481"/>
    </location>
</feature>
<dbReference type="SUPFAM" id="SSF81383">
    <property type="entry name" value="F-box domain"/>
    <property type="match status" value="1"/>
</dbReference>
<dbReference type="Proteomes" id="UP001431209">
    <property type="component" value="Unassembled WGS sequence"/>
</dbReference>
<name>A0AAW2ZB23_9EUKA</name>
<dbReference type="Gene3D" id="3.80.10.10">
    <property type="entry name" value="Ribonuclease Inhibitor"/>
    <property type="match status" value="1"/>
</dbReference>
<dbReference type="AlphaFoldDB" id="A0AAW2ZB23"/>
<sequence length="481" mass="54867">MDLDVIPPECIMHILKFVEQKDLFRVSLSSRLFSGLWPHVNRILSVNEQNPIDKAMGKTKNILAFKRKNFADFIEYFPNIQHAALVGCKLRDNNISLLTKAYKRTLIHLNISENPLITIDGTLSSIAAMENLEHLNVSDCSKWQDSSKILTEDLGSTYHFPKSLKQFVISNLKFITFFVVCDILVKSSLDYVLATHLLKPDNWSFPDFQVMVSLSMSNAVQYANHAYITNSSSFAEIALAGLCPDLKTVDECVRRGHYSILALMPSLINNISLPAVIDCIMDNHPIVVSALRILQYKNFDKLPQHVFDAVVERGLDNVMVELRKCRFIDRSVWENLSIESIRKCFLSGKKNMMEHLVDLNLIEKLNQIPVDDVHQVMLNNYVNAFRHLINAGYSQINDIDVNVLAKTSNVEGYSQYVSILSNAKYEKLGQLRSVTTHVEEEDDDKQDLDENSSSHSSDNEVEKSSKNKKKKKKQKRSRKLK</sequence>
<reference evidence="3 4" key="1">
    <citation type="submission" date="2024-03" db="EMBL/GenBank/DDBJ databases">
        <title>The Acrasis kona genome and developmental transcriptomes reveal deep origins of eukaryotic multicellular pathways.</title>
        <authorList>
            <person name="Sheikh S."/>
            <person name="Fu C.-J."/>
            <person name="Brown M.W."/>
            <person name="Baldauf S.L."/>
        </authorList>
    </citation>
    <scope>NUCLEOTIDE SEQUENCE [LARGE SCALE GENOMIC DNA]</scope>
    <source>
        <strain evidence="3 4">ATCC MYA-3509</strain>
    </source>
</reference>